<protein>
    <submittedName>
        <fullName evidence="6">Vacuolar protein sorting-associated protein 41 homolog</fullName>
    </submittedName>
</protein>
<dbReference type="Pfam" id="PF23411">
    <property type="entry name" value="Beta-prop_Vps41"/>
    <property type="match status" value="1"/>
</dbReference>
<evidence type="ECO:0000256" key="1">
    <source>
        <dbReference type="ARBA" id="ARBA00022448"/>
    </source>
</evidence>
<sequence>MMRTSLLAIGTNKGMIYQVNSQSGALVNKYQAHSKKITSIYLKETSAIISSSHDGIIKITSLCPEFDTMTLEIKELELSCYCLRALTFNASNIEFFIGTTQGKLFYFYNGWLQNTKEVIHNNQEEGPILCVTSYQDVVSWATPKNIRVIHYGKKQKICLIERPKNSHHFPDYIYESKVVKPTIFWKKENDASKVDLLYISWYNLIKLCRLKLKEDQKFQMEVLKSIDLDNIFICGVSLIKEFLVLFQFTLPRRDNLFEETLQLIEQQKEHIPPSEVLKFQNIYLEHLMKIKDYPKIGEYLVLFLSKIIQFIRIADNKERWEHWINRLMQKKILSYSIQIIPKEYPRLDLKIYTKIFEHLLEIKDYQNVQQALRTFPPYLINQYHLMEVIKRQIEHSKELSNNKDVLEILFLLYDLNRDYLTAFHIIVKMKDKKVFDFLKRTQLDFDLGKYLSKLLLIDSSMTVDFLFQKYGKQQQSQIVDQCVQIIKQMERQDKDKLLYLYLDEVFKKNSELSKLHHASQIELYCRFNPDKLMRFLSKTEEYIPLAAAEICKQYDLFKEHAYLLMKTGNEPEAIRVLIDKCHKVSEIIELSVRFNINVDNMWDQVLLKSLHKTDQINSLLHYVDQYSKPATILSLYDENVKVGQVRDSLIIAFRKMRLYKFLLRSALHICQKSKQELIMFQVDSGKRGYYDIDNECDQCKKSLLTQKILNECVEITQKKETQFLDLFQQFTNSLINSNSQELPPQQQQYNQEPHQNLLKAFMIFRCGHKYHKKCMVAKNNLDNEEQKESKLQLSKQPFDKKGSKKSASNLRSSNSSSNSMRRITGQNNSLYECIVCSKFNFLIN</sequence>
<name>A0A077ZP87_STYLE</name>
<dbReference type="PANTHER" id="PTHR12616:SF8">
    <property type="entry name" value="VACUOLAR PROTEIN SORTING-ASSOCIATED PROTEIN 8 HOMOLOG"/>
    <property type="match status" value="1"/>
</dbReference>
<dbReference type="SUPFAM" id="SSF50978">
    <property type="entry name" value="WD40 repeat-like"/>
    <property type="match status" value="1"/>
</dbReference>
<dbReference type="EMBL" id="CCKQ01000131">
    <property type="protein sequence ID" value="CDW71200.1"/>
    <property type="molecule type" value="Genomic_DNA"/>
</dbReference>
<feature type="region of interest" description="Disordered" evidence="4">
    <location>
        <begin position="785"/>
        <end position="821"/>
    </location>
</feature>
<feature type="repeat" description="CHCR" evidence="3">
    <location>
        <begin position="473"/>
        <end position="618"/>
    </location>
</feature>
<dbReference type="Gene3D" id="2.130.10.10">
    <property type="entry name" value="YVTN repeat-like/Quinoprotein amine dehydrogenase"/>
    <property type="match status" value="1"/>
</dbReference>
<dbReference type="InterPro" id="IPR036322">
    <property type="entry name" value="WD40_repeat_dom_sf"/>
</dbReference>
<keyword evidence="1" id="KW-0813">Transport</keyword>
<dbReference type="Pfam" id="PF23556">
    <property type="entry name" value="TPR_Vps41"/>
    <property type="match status" value="1"/>
</dbReference>
<evidence type="ECO:0000313" key="7">
    <source>
        <dbReference type="Proteomes" id="UP000039865"/>
    </source>
</evidence>
<reference evidence="6 7" key="1">
    <citation type="submission" date="2014-06" db="EMBL/GenBank/DDBJ databases">
        <authorList>
            <person name="Swart Estienne"/>
        </authorList>
    </citation>
    <scope>NUCLEOTIDE SEQUENCE [LARGE SCALE GENOMIC DNA]</scope>
    <source>
        <strain evidence="6 7">130c</strain>
    </source>
</reference>
<dbReference type="GO" id="GO:0030897">
    <property type="term" value="C:HOPS complex"/>
    <property type="evidence" value="ECO:0007669"/>
    <property type="project" value="TreeGrafter"/>
</dbReference>
<dbReference type="InterPro" id="IPR057780">
    <property type="entry name" value="Beta-prop_Vps41"/>
</dbReference>
<keyword evidence="2" id="KW-0653">Protein transport</keyword>
<organism evidence="6 7">
    <name type="scientific">Stylonychia lemnae</name>
    <name type="common">Ciliate</name>
    <dbReference type="NCBI Taxonomy" id="5949"/>
    <lineage>
        <taxon>Eukaryota</taxon>
        <taxon>Sar</taxon>
        <taxon>Alveolata</taxon>
        <taxon>Ciliophora</taxon>
        <taxon>Intramacronucleata</taxon>
        <taxon>Spirotrichea</taxon>
        <taxon>Stichotrichia</taxon>
        <taxon>Sporadotrichida</taxon>
        <taxon>Oxytrichidae</taxon>
        <taxon>Stylonychinae</taxon>
        <taxon>Stylonychia</taxon>
    </lineage>
</organism>
<dbReference type="InterPro" id="IPR045111">
    <property type="entry name" value="Vps41/Vps8"/>
</dbReference>
<accession>A0A077ZP87</accession>
<proteinExistence type="predicted"/>
<dbReference type="PROSITE" id="PS50236">
    <property type="entry name" value="CHCR"/>
    <property type="match status" value="1"/>
</dbReference>
<dbReference type="InterPro" id="IPR000547">
    <property type="entry name" value="Clathrin_H-chain/VPS_repeat"/>
</dbReference>
<evidence type="ECO:0000256" key="2">
    <source>
        <dbReference type="ARBA" id="ARBA00022927"/>
    </source>
</evidence>
<dbReference type="OrthoDB" id="244107at2759"/>
<keyword evidence="7" id="KW-1185">Reference proteome</keyword>
<evidence type="ECO:0000256" key="4">
    <source>
        <dbReference type="SAM" id="MobiDB-lite"/>
    </source>
</evidence>
<dbReference type="PANTHER" id="PTHR12616">
    <property type="entry name" value="VACUOLAR PROTEIN SORTING VPS41"/>
    <property type="match status" value="1"/>
</dbReference>
<dbReference type="AlphaFoldDB" id="A0A077ZP87"/>
<dbReference type="Proteomes" id="UP000039865">
    <property type="component" value="Unassembled WGS sequence"/>
</dbReference>
<evidence type="ECO:0000256" key="3">
    <source>
        <dbReference type="PROSITE-ProRule" id="PRU01006"/>
    </source>
</evidence>
<dbReference type="GO" id="GO:0005770">
    <property type="term" value="C:late endosome"/>
    <property type="evidence" value="ECO:0007669"/>
    <property type="project" value="TreeGrafter"/>
</dbReference>
<dbReference type="GO" id="GO:0034058">
    <property type="term" value="P:endosomal vesicle fusion"/>
    <property type="evidence" value="ECO:0007669"/>
    <property type="project" value="TreeGrafter"/>
</dbReference>
<dbReference type="InParanoid" id="A0A077ZP87"/>
<feature type="compositionally biased region" description="Low complexity" evidence="4">
    <location>
        <begin position="805"/>
        <end position="821"/>
    </location>
</feature>
<evidence type="ECO:0000313" key="6">
    <source>
        <dbReference type="EMBL" id="CDW71200.1"/>
    </source>
</evidence>
<dbReference type="GO" id="GO:0006623">
    <property type="term" value="P:protein targeting to vacuole"/>
    <property type="evidence" value="ECO:0007669"/>
    <property type="project" value="InterPro"/>
</dbReference>
<gene>
    <name evidence="6" type="primary">Contig19324.g20490</name>
    <name evidence="6" type="ORF">STYLEM_140</name>
</gene>
<evidence type="ECO:0000259" key="5">
    <source>
        <dbReference type="Pfam" id="PF23411"/>
    </source>
</evidence>
<feature type="domain" description="Vps41 beta-propeller" evidence="5">
    <location>
        <begin position="3"/>
        <end position="255"/>
    </location>
</feature>
<dbReference type="InterPro" id="IPR015943">
    <property type="entry name" value="WD40/YVTN_repeat-like_dom_sf"/>
</dbReference>